<evidence type="ECO:0000256" key="3">
    <source>
        <dbReference type="SAM" id="Phobius"/>
    </source>
</evidence>
<gene>
    <name evidence="4" type="ORF">KCG48_04845</name>
</gene>
<feature type="transmembrane region" description="Helical" evidence="3">
    <location>
        <begin position="12"/>
        <end position="30"/>
    </location>
</feature>
<comment type="caution">
    <text evidence="4">The sequence shown here is derived from an EMBL/GenBank/DDBJ whole genome shotgun (WGS) entry which is preliminary data.</text>
</comment>
<dbReference type="Gene3D" id="1.10.1760.20">
    <property type="match status" value="1"/>
</dbReference>
<keyword evidence="5" id="KW-1185">Reference proteome</keyword>
<organism evidence="4 5">
    <name type="scientific">Proteiniclasticum sediminis</name>
    <dbReference type="NCBI Taxonomy" id="2804028"/>
    <lineage>
        <taxon>Bacteria</taxon>
        <taxon>Bacillati</taxon>
        <taxon>Bacillota</taxon>
        <taxon>Clostridia</taxon>
        <taxon>Eubacteriales</taxon>
        <taxon>Clostridiaceae</taxon>
        <taxon>Proteiniclasticum</taxon>
    </lineage>
</organism>
<dbReference type="PANTHER" id="PTHR34295">
    <property type="entry name" value="BIOTIN TRANSPORTER BIOY"/>
    <property type="match status" value="1"/>
</dbReference>
<sequence length="191" mass="20572">MQTQKKRLLTTKEMAIIPIFSALTAIGAFIKIPIGPVPVSLQTVFVILSGLLLGRKAIFAQLIYVLLGLMGLPVFTGGGGLGYILTPTFGYLVGFILAAGLIGYLREKLTAPTFLQLLTLSLLGVLTIYTLGAGYLYVLKNFLVGTSPMSLKNAIRYGALVFLPADTLWSIFAAGLSRRLLHHPQYKSLLG</sequence>
<dbReference type="AlphaFoldDB" id="A0A941HQZ2"/>
<dbReference type="Proteomes" id="UP000675379">
    <property type="component" value="Unassembled WGS sequence"/>
</dbReference>
<keyword evidence="3" id="KW-1133">Transmembrane helix</keyword>
<dbReference type="Pfam" id="PF02632">
    <property type="entry name" value="BioY"/>
    <property type="match status" value="1"/>
</dbReference>
<feature type="transmembrane region" description="Helical" evidence="3">
    <location>
        <begin position="36"/>
        <end position="54"/>
    </location>
</feature>
<evidence type="ECO:0000256" key="2">
    <source>
        <dbReference type="PIRNR" id="PIRNR016661"/>
    </source>
</evidence>
<keyword evidence="3" id="KW-0812">Transmembrane</keyword>
<keyword evidence="2" id="KW-0813">Transport</keyword>
<dbReference type="GO" id="GO:0005886">
    <property type="term" value="C:plasma membrane"/>
    <property type="evidence" value="ECO:0007669"/>
    <property type="project" value="UniProtKB-SubCell"/>
</dbReference>
<feature type="transmembrane region" description="Helical" evidence="3">
    <location>
        <begin position="89"/>
        <end position="105"/>
    </location>
</feature>
<feature type="transmembrane region" description="Helical" evidence="3">
    <location>
        <begin position="117"/>
        <end position="137"/>
    </location>
</feature>
<dbReference type="InterPro" id="IPR003784">
    <property type="entry name" value="BioY"/>
</dbReference>
<keyword evidence="2" id="KW-1003">Cell membrane</keyword>
<comment type="similarity">
    <text evidence="1 2">Belongs to the BioY family.</text>
</comment>
<protein>
    <recommendedName>
        <fullName evidence="2">Biotin transporter</fullName>
    </recommendedName>
</protein>
<keyword evidence="2 3" id="KW-0472">Membrane</keyword>
<dbReference type="RefSeq" id="WP_211800199.1">
    <property type="nucleotide sequence ID" value="NZ_JAGSCS010000004.1"/>
</dbReference>
<dbReference type="PIRSF" id="PIRSF016661">
    <property type="entry name" value="BioY"/>
    <property type="match status" value="1"/>
</dbReference>
<reference evidence="4" key="1">
    <citation type="submission" date="2021-04" db="EMBL/GenBank/DDBJ databases">
        <title>Proteiniclasticum sedimins sp. nov., an obligate anaerobic bacterium isolated from anaerobic sludge.</title>
        <authorList>
            <person name="Liu J."/>
        </authorList>
    </citation>
    <scope>NUCLEOTIDE SEQUENCE</scope>
    <source>
        <strain evidence="4">BAD-10</strain>
    </source>
</reference>
<feature type="transmembrane region" description="Helical" evidence="3">
    <location>
        <begin position="61"/>
        <end position="83"/>
    </location>
</feature>
<feature type="transmembrane region" description="Helical" evidence="3">
    <location>
        <begin position="157"/>
        <end position="177"/>
    </location>
</feature>
<dbReference type="PANTHER" id="PTHR34295:SF1">
    <property type="entry name" value="BIOTIN TRANSPORTER BIOY"/>
    <property type="match status" value="1"/>
</dbReference>
<evidence type="ECO:0000313" key="5">
    <source>
        <dbReference type="Proteomes" id="UP000675379"/>
    </source>
</evidence>
<evidence type="ECO:0000256" key="1">
    <source>
        <dbReference type="ARBA" id="ARBA00010692"/>
    </source>
</evidence>
<dbReference type="EMBL" id="JAGSCS010000004">
    <property type="protein sequence ID" value="MBR0575667.1"/>
    <property type="molecule type" value="Genomic_DNA"/>
</dbReference>
<comment type="subcellular location">
    <subcellularLocation>
        <location evidence="2">Cell membrane</location>
        <topology evidence="2">Multi-pass membrane protein</topology>
    </subcellularLocation>
</comment>
<proteinExistence type="inferred from homology"/>
<name>A0A941HQZ2_9CLOT</name>
<dbReference type="GO" id="GO:0015225">
    <property type="term" value="F:biotin transmembrane transporter activity"/>
    <property type="evidence" value="ECO:0007669"/>
    <property type="project" value="UniProtKB-UniRule"/>
</dbReference>
<accession>A0A941HQZ2</accession>
<evidence type="ECO:0000313" key="4">
    <source>
        <dbReference type="EMBL" id="MBR0575667.1"/>
    </source>
</evidence>